<name>A0A8X7NC90_9BASI</name>
<accession>A0A8X7NC90</accession>
<evidence type="ECO:0000313" key="9">
    <source>
        <dbReference type="Proteomes" id="UP000078113"/>
    </source>
</evidence>
<dbReference type="Pfam" id="PF10366">
    <property type="entry name" value="Vps39_1"/>
    <property type="match status" value="1"/>
</dbReference>
<keyword evidence="5" id="KW-0175">Coiled coil</keyword>
<feature type="repeat" description="CHCR" evidence="4">
    <location>
        <begin position="850"/>
        <end position="1013"/>
    </location>
</feature>
<feature type="region of interest" description="Disordered" evidence="6">
    <location>
        <begin position="280"/>
        <end position="336"/>
    </location>
</feature>
<organism evidence="8 9">
    <name type="scientific">Tilletia walkeri</name>
    <dbReference type="NCBI Taxonomy" id="117179"/>
    <lineage>
        <taxon>Eukaryota</taxon>
        <taxon>Fungi</taxon>
        <taxon>Dikarya</taxon>
        <taxon>Basidiomycota</taxon>
        <taxon>Ustilaginomycotina</taxon>
        <taxon>Exobasidiomycetes</taxon>
        <taxon>Tilletiales</taxon>
        <taxon>Tilletiaceae</taxon>
        <taxon>Tilletia</taxon>
    </lineage>
</organism>
<feature type="region of interest" description="Disordered" evidence="6">
    <location>
        <begin position="454"/>
        <end position="475"/>
    </location>
</feature>
<dbReference type="PROSITE" id="PS50236">
    <property type="entry name" value="CHCR"/>
    <property type="match status" value="1"/>
</dbReference>
<sequence>MHAAFTPQQVLRGYKEKAESLVVHGGKLFLGSAQGNLTIYRLNEGPDIPLEQRASLLDTRKAFSRRAIDKLAVIKEANLLVSLSDGYVSLHDLADLDTVTSLPQTKSALDFALDSSIQRKEATAQLAAGAYRPSHGSSTLPRSRSANIGAYASASLRGMEALVQEKEAREQELQSQAEILGRLTESQKEEVGSGPGTMSLVTVLAVGCRRKVVLFRWVDGTFWDTKEIPLSHSPRSITFPEPTKVFMSYSATDFAALNLPLASSSSCAATHHQGTLAISRGTAVPQSSSSGPLVDTSPWSTPKEFPIPLTTADSESTERKDNETLSVAGPSGSLGIPTSTSTTAGFGAAFSGLGGYIGIGRSSNKTTVHAVEGGDVLVVRGANSILVDHEGKPLRRDAIHWPVAPDEVAFAAPYIFGVLPNCGSLATHYKDGTSSLANQPVVQIRSAGTLTTVQTIPFPPHTSSGPSDTSLSHPPTVQLLTPITSMKPPIYLVMSPSDRERGLTALDKLGATIYRLDMQSWSAQIDELVEKQYFSEALALLDSVDEVILEEKPRLRAHVQSLHGLSLYANAEYDRAIEIFIELDINPAKVLALFPEYISGPLARPRDQWLRIFGGNEQSGTLPPPRSEVRDIPEGSPAKLKPGGESFVDSDRRSLKSTRSARDLRAAHASSEERNLDALGRFLADRRRIFKPILETSQASHSISSSTWRDDSERLFKLPDAPLPSIPVRELAALAQAVDTALFKTFLCTKPGLVGPLCRIENWCEVEQVEELLKQRNKNAELIALYSGKNKHEQALALLRKLAEKEDDLEDKLGPSIRYLQNLDASFTDVILETSHWILDASREMGMEIFTADTGKVGQLPRYRVVEDLASYDRDMCIIYLEHIIGTLNDGDPSLHEKLANLYLLKAADLASLEALDQRAAVIDKLSRFLELSEQYRSERILNQLPENDLFEPRAILLGRMGQHEAALGIYVYRLNAHEKAEQYCTSVYAAQRRPGDEHVYLTLLRIYLRPREGLASASKEDGQSSQEDAAGSMLQPALSLIGRHGSRIDADQVIDLLPPLVTMQSIVPFAQRTLQHSVACRNSLRIEAAIRKERSLQAEERLAAVKSRKFRVSQSSMCPRCNRRLGNSVVVFAEGSLMHYSCKTER</sequence>
<evidence type="ECO:0000256" key="5">
    <source>
        <dbReference type="SAM" id="Coils"/>
    </source>
</evidence>
<evidence type="ECO:0000259" key="7">
    <source>
        <dbReference type="PROSITE" id="PS50219"/>
    </source>
</evidence>
<reference evidence="8" key="2">
    <citation type="journal article" date="2019" name="IMA Fungus">
        <title>Genome sequencing and comparison of five Tilletia species to identify candidate genes for the detection of regulated species infecting wheat.</title>
        <authorList>
            <person name="Nguyen H.D.T."/>
            <person name="Sultana T."/>
            <person name="Kesanakurti P."/>
            <person name="Hambleton S."/>
        </authorList>
    </citation>
    <scope>NUCLEOTIDE SEQUENCE</scope>
    <source>
        <strain evidence="8">DAOMC 236422</strain>
    </source>
</reference>
<comment type="similarity">
    <text evidence="3">Belongs to the VAM6/VPS39 family.</text>
</comment>
<comment type="caution">
    <text evidence="8">The sequence shown here is derived from an EMBL/GenBank/DDBJ whole genome shotgun (WGS) entry which is preliminary data.</text>
</comment>
<feature type="coiled-coil region" evidence="5">
    <location>
        <begin position="156"/>
        <end position="183"/>
    </location>
</feature>
<dbReference type="GO" id="GO:0034058">
    <property type="term" value="P:endosomal vesicle fusion"/>
    <property type="evidence" value="ECO:0007669"/>
    <property type="project" value="TreeGrafter"/>
</dbReference>
<feature type="region of interest" description="Disordered" evidence="6">
    <location>
        <begin position="614"/>
        <end position="667"/>
    </location>
</feature>
<feature type="domain" description="CNH" evidence="7">
    <location>
        <begin position="15"/>
        <end position="471"/>
    </location>
</feature>
<feature type="compositionally biased region" description="Basic and acidic residues" evidence="6">
    <location>
        <begin position="649"/>
        <end position="667"/>
    </location>
</feature>
<keyword evidence="2" id="KW-0472">Membrane</keyword>
<keyword evidence="9" id="KW-1185">Reference proteome</keyword>
<dbReference type="Proteomes" id="UP000078113">
    <property type="component" value="Unassembled WGS sequence"/>
</dbReference>
<dbReference type="AlphaFoldDB" id="A0A8X7NC90"/>
<evidence type="ECO:0000256" key="4">
    <source>
        <dbReference type="PROSITE-ProRule" id="PRU01006"/>
    </source>
</evidence>
<dbReference type="PROSITE" id="PS50219">
    <property type="entry name" value="CNH"/>
    <property type="match status" value="1"/>
</dbReference>
<dbReference type="GO" id="GO:0006886">
    <property type="term" value="P:intracellular protein transport"/>
    <property type="evidence" value="ECO:0007669"/>
    <property type="project" value="UniProtKB-UniRule"/>
</dbReference>
<evidence type="ECO:0000256" key="1">
    <source>
        <dbReference type="ARBA" id="ARBA00004184"/>
    </source>
</evidence>
<reference evidence="8" key="1">
    <citation type="submission" date="2016-04" db="EMBL/GenBank/DDBJ databases">
        <authorList>
            <person name="Nguyen H.D."/>
            <person name="Samba Siva P."/>
            <person name="Cullis J."/>
            <person name="Levesque C.A."/>
            <person name="Hambleton S."/>
        </authorList>
    </citation>
    <scope>NUCLEOTIDE SEQUENCE</scope>
    <source>
        <strain evidence="8">DAOMC 236422</strain>
    </source>
</reference>
<dbReference type="PANTHER" id="PTHR12894">
    <property type="entry name" value="CNH DOMAIN CONTAINING"/>
    <property type="match status" value="1"/>
</dbReference>
<gene>
    <name evidence="8" type="ORF">A4X09_0g2981</name>
</gene>
<dbReference type="GO" id="GO:0012505">
    <property type="term" value="C:endomembrane system"/>
    <property type="evidence" value="ECO:0007669"/>
    <property type="project" value="UniProtKB-SubCell"/>
</dbReference>
<dbReference type="EMBL" id="LWDG02000097">
    <property type="protein sequence ID" value="KAE8269361.1"/>
    <property type="molecule type" value="Genomic_DNA"/>
</dbReference>
<dbReference type="InterPro" id="IPR001180">
    <property type="entry name" value="CNH_dom"/>
</dbReference>
<proteinExistence type="inferred from homology"/>
<dbReference type="GO" id="GO:0006914">
    <property type="term" value="P:autophagy"/>
    <property type="evidence" value="ECO:0007669"/>
    <property type="project" value="TreeGrafter"/>
</dbReference>
<evidence type="ECO:0000313" key="8">
    <source>
        <dbReference type="EMBL" id="KAE8269361.1"/>
    </source>
</evidence>
<dbReference type="PANTHER" id="PTHR12894:SF49">
    <property type="entry name" value="VAM6_VPS39-LIKE PROTEIN"/>
    <property type="match status" value="1"/>
</dbReference>
<dbReference type="InterPro" id="IPR000547">
    <property type="entry name" value="Clathrin_H-chain/VPS_repeat"/>
</dbReference>
<comment type="subcellular location">
    <subcellularLocation>
        <location evidence="1">Endomembrane system</location>
        <topology evidence="1">Peripheral membrane protein</topology>
    </subcellularLocation>
</comment>
<dbReference type="Pfam" id="PF00780">
    <property type="entry name" value="CNH"/>
    <property type="match status" value="1"/>
</dbReference>
<dbReference type="Pfam" id="PF10367">
    <property type="entry name" value="zf-Vps39_C"/>
    <property type="match status" value="1"/>
</dbReference>
<dbReference type="InterPro" id="IPR032914">
    <property type="entry name" value="Vam6/VPS39/TRAP1"/>
</dbReference>
<dbReference type="GO" id="GO:0000329">
    <property type="term" value="C:fungal-type vacuole membrane"/>
    <property type="evidence" value="ECO:0007669"/>
    <property type="project" value="TreeGrafter"/>
</dbReference>
<dbReference type="InterPro" id="IPR019453">
    <property type="entry name" value="VPS39/TGFA1_Znf"/>
</dbReference>
<protein>
    <recommendedName>
        <fullName evidence="7">CNH domain-containing protein</fullName>
    </recommendedName>
</protein>
<evidence type="ECO:0000256" key="3">
    <source>
        <dbReference type="ARBA" id="ARBA00038201"/>
    </source>
</evidence>
<evidence type="ECO:0000256" key="6">
    <source>
        <dbReference type="SAM" id="MobiDB-lite"/>
    </source>
</evidence>
<dbReference type="InterPro" id="IPR019452">
    <property type="entry name" value="VPS39/TGF_beta_rcpt-assoc_1"/>
</dbReference>
<evidence type="ECO:0000256" key="2">
    <source>
        <dbReference type="ARBA" id="ARBA00023136"/>
    </source>
</evidence>